<evidence type="ECO:0000313" key="2">
    <source>
        <dbReference type="Proteomes" id="UP000609064"/>
    </source>
</evidence>
<sequence length="76" mass="8588">MKTINFLVDLQQSVSLQNLKSELNTVGVRAFTIDYVKQQISIVSSDEIKDETIDCAVRKAGFDCKCFRVCNHTDCL</sequence>
<gene>
    <name evidence="1" type="ORF">GCM10011514_53700</name>
</gene>
<dbReference type="Proteomes" id="UP000609064">
    <property type="component" value="Unassembled WGS sequence"/>
</dbReference>
<evidence type="ECO:0000313" key="1">
    <source>
        <dbReference type="EMBL" id="GGD82868.1"/>
    </source>
</evidence>
<protein>
    <recommendedName>
        <fullName evidence="3">HMA domain-containing protein</fullName>
    </recommendedName>
</protein>
<organism evidence="1 2">
    <name type="scientific">Emticicia aquatilis</name>
    <dbReference type="NCBI Taxonomy" id="1537369"/>
    <lineage>
        <taxon>Bacteria</taxon>
        <taxon>Pseudomonadati</taxon>
        <taxon>Bacteroidota</taxon>
        <taxon>Cytophagia</taxon>
        <taxon>Cytophagales</taxon>
        <taxon>Leadbetterellaceae</taxon>
        <taxon>Emticicia</taxon>
    </lineage>
</organism>
<proteinExistence type="predicted"/>
<name>A0A916Z9J2_9BACT</name>
<accession>A0A916Z9J2</accession>
<reference evidence="1" key="2">
    <citation type="submission" date="2020-09" db="EMBL/GenBank/DDBJ databases">
        <authorList>
            <person name="Sun Q."/>
            <person name="Zhou Y."/>
        </authorList>
    </citation>
    <scope>NUCLEOTIDE SEQUENCE</scope>
    <source>
        <strain evidence="1">CGMCC 1.15958</strain>
    </source>
</reference>
<dbReference type="AlphaFoldDB" id="A0A916Z9J2"/>
<dbReference type="RefSeq" id="WP_188771407.1">
    <property type="nucleotide sequence ID" value="NZ_BMKK01000022.1"/>
</dbReference>
<dbReference type="EMBL" id="BMKK01000022">
    <property type="protein sequence ID" value="GGD82868.1"/>
    <property type="molecule type" value="Genomic_DNA"/>
</dbReference>
<comment type="caution">
    <text evidence="1">The sequence shown here is derived from an EMBL/GenBank/DDBJ whole genome shotgun (WGS) entry which is preliminary data.</text>
</comment>
<reference evidence="1" key="1">
    <citation type="journal article" date="2014" name="Int. J. Syst. Evol. Microbiol.">
        <title>Complete genome sequence of Corynebacterium casei LMG S-19264T (=DSM 44701T), isolated from a smear-ripened cheese.</title>
        <authorList>
            <consortium name="US DOE Joint Genome Institute (JGI-PGF)"/>
            <person name="Walter F."/>
            <person name="Albersmeier A."/>
            <person name="Kalinowski J."/>
            <person name="Ruckert C."/>
        </authorList>
    </citation>
    <scope>NUCLEOTIDE SEQUENCE</scope>
    <source>
        <strain evidence="1">CGMCC 1.15958</strain>
    </source>
</reference>
<keyword evidence="2" id="KW-1185">Reference proteome</keyword>
<evidence type="ECO:0008006" key="3">
    <source>
        <dbReference type="Google" id="ProtNLM"/>
    </source>
</evidence>